<dbReference type="EMBL" id="JAAIUW010000007">
    <property type="protein sequence ID" value="KAF7823879.1"/>
    <property type="molecule type" value="Genomic_DNA"/>
</dbReference>
<name>A0A834WNU4_9FABA</name>
<organism evidence="2 3">
    <name type="scientific">Senna tora</name>
    <dbReference type="NCBI Taxonomy" id="362788"/>
    <lineage>
        <taxon>Eukaryota</taxon>
        <taxon>Viridiplantae</taxon>
        <taxon>Streptophyta</taxon>
        <taxon>Embryophyta</taxon>
        <taxon>Tracheophyta</taxon>
        <taxon>Spermatophyta</taxon>
        <taxon>Magnoliopsida</taxon>
        <taxon>eudicotyledons</taxon>
        <taxon>Gunneridae</taxon>
        <taxon>Pentapetalae</taxon>
        <taxon>rosids</taxon>
        <taxon>fabids</taxon>
        <taxon>Fabales</taxon>
        <taxon>Fabaceae</taxon>
        <taxon>Caesalpinioideae</taxon>
        <taxon>Cassia clade</taxon>
        <taxon>Senna</taxon>
    </lineage>
</organism>
<evidence type="ECO:0000313" key="3">
    <source>
        <dbReference type="Proteomes" id="UP000634136"/>
    </source>
</evidence>
<evidence type="ECO:0000259" key="1">
    <source>
        <dbReference type="Pfam" id="PF21634"/>
    </source>
</evidence>
<proteinExistence type="predicted"/>
<feature type="domain" description="Helicase MOV-10-like beta-barrel" evidence="1">
    <location>
        <begin position="65"/>
        <end position="116"/>
    </location>
</feature>
<gene>
    <name evidence="2" type="ORF">G2W53_022023</name>
</gene>
<keyword evidence="3" id="KW-1185">Reference proteome</keyword>
<protein>
    <submittedName>
        <fullName evidence="2">Putative RNA helicase SDE3</fullName>
    </submittedName>
</protein>
<keyword evidence="2" id="KW-0067">ATP-binding</keyword>
<comment type="caution">
    <text evidence="2">The sequence shown here is derived from an EMBL/GenBank/DDBJ whole genome shotgun (WGS) entry which is preliminary data.</text>
</comment>
<dbReference type="InterPro" id="IPR049080">
    <property type="entry name" value="MOV-10-like_beta-barrel"/>
</dbReference>
<keyword evidence="2" id="KW-0347">Helicase</keyword>
<keyword evidence="2" id="KW-0547">Nucleotide-binding</keyword>
<dbReference type="AlphaFoldDB" id="A0A834WNU4"/>
<dbReference type="OrthoDB" id="6513042at2759"/>
<keyword evidence="2" id="KW-0378">Hydrolase</keyword>
<reference evidence="2" key="1">
    <citation type="submission" date="2020-09" db="EMBL/GenBank/DDBJ databases">
        <title>Genome-Enabled Discovery of Anthraquinone Biosynthesis in Senna tora.</title>
        <authorList>
            <person name="Kang S.-H."/>
            <person name="Pandey R.P."/>
            <person name="Lee C.-M."/>
            <person name="Sim J.-S."/>
            <person name="Jeong J.-T."/>
            <person name="Choi B.-S."/>
            <person name="Jung M."/>
            <person name="Ginzburg D."/>
            <person name="Zhao K."/>
            <person name="Won S.Y."/>
            <person name="Oh T.-J."/>
            <person name="Yu Y."/>
            <person name="Kim N.-H."/>
            <person name="Lee O.R."/>
            <person name="Lee T.-H."/>
            <person name="Bashyal P."/>
            <person name="Kim T.-S."/>
            <person name="Lee W.-H."/>
            <person name="Kawkins C."/>
            <person name="Kim C.-K."/>
            <person name="Kim J.S."/>
            <person name="Ahn B.O."/>
            <person name="Rhee S.Y."/>
            <person name="Sohng J.K."/>
        </authorList>
    </citation>
    <scope>NUCLEOTIDE SEQUENCE</scope>
    <source>
        <tissue evidence="2">Leaf</tissue>
    </source>
</reference>
<evidence type="ECO:0000313" key="2">
    <source>
        <dbReference type="EMBL" id="KAF7823879.1"/>
    </source>
</evidence>
<sequence>MSTVGYGSDEELPFIWGKDIRDLLESNKIPDSIKGGLTEKNYASYFKTLVMMEEIQLEEDMRSDDMECITMRKRENQFFSMMVPGVAERRPSLVRADHIFAKLASEQDDHEYQGLV</sequence>
<accession>A0A834WNU4</accession>
<dbReference type="GO" id="GO:0004386">
    <property type="term" value="F:helicase activity"/>
    <property type="evidence" value="ECO:0007669"/>
    <property type="project" value="UniProtKB-KW"/>
</dbReference>
<dbReference type="Pfam" id="PF21634">
    <property type="entry name" value="MOV-10_beta-barrel"/>
    <property type="match status" value="1"/>
</dbReference>
<dbReference type="Proteomes" id="UP000634136">
    <property type="component" value="Unassembled WGS sequence"/>
</dbReference>